<evidence type="ECO:0000313" key="2">
    <source>
        <dbReference type="Proteomes" id="UP000483820"/>
    </source>
</evidence>
<accession>A0A6A5GYD4</accession>
<dbReference type="AlphaFoldDB" id="A0A6A5GYD4"/>
<dbReference type="CTD" id="78776266"/>
<dbReference type="GeneID" id="78776266"/>
<proteinExistence type="predicted"/>
<dbReference type="RefSeq" id="XP_053586122.1">
    <property type="nucleotide sequence ID" value="XM_053731350.1"/>
</dbReference>
<dbReference type="KEGG" id="crq:GCK72_016146"/>
<name>A0A6A5GYD4_CAERE</name>
<dbReference type="Proteomes" id="UP000483820">
    <property type="component" value="Chromosome IV"/>
</dbReference>
<sequence length="126" mass="14152">MNQRRSFLQEELSEIKLLDDIGHEEGCTLSSLFGNVEHFFVGHLNRSITIQVSDVSDERESEHLDSTLSSNCDLVAGAHSEGIGTNSFEERHLERIVGLVTEGYLKGSQVWNHFRLLPGIKDNLIT</sequence>
<evidence type="ECO:0000313" key="1">
    <source>
        <dbReference type="EMBL" id="KAF1759679.1"/>
    </source>
</evidence>
<dbReference type="EMBL" id="WUAV01000004">
    <property type="protein sequence ID" value="KAF1759679.1"/>
    <property type="molecule type" value="Genomic_DNA"/>
</dbReference>
<reference evidence="1 2" key="1">
    <citation type="submission" date="2019-12" db="EMBL/GenBank/DDBJ databases">
        <title>Chromosome-level assembly of the Caenorhabditis remanei genome.</title>
        <authorList>
            <person name="Teterina A.A."/>
            <person name="Willis J.H."/>
            <person name="Phillips P.C."/>
        </authorList>
    </citation>
    <scope>NUCLEOTIDE SEQUENCE [LARGE SCALE GENOMIC DNA]</scope>
    <source>
        <strain evidence="1 2">PX506</strain>
        <tissue evidence="1">Whole organism</tissue>
    </source>
</reference>
<organism evidence="1 2">
    <name type="scientific">Caenorhabditis remanei</name>
    <name type="common">Caenorhabditis vulgaris</name>
    <dbReference type="NCBI Taxonomy" id="31234"/>
    <lineage>
        <taxon>Eukaryota</taxon>
        <taxon>Metazoa</taxon>
        <taxon>Ecdysozoa</taxon>
        <taxon>Nematoda</taxon>
        <taxon>Chromadorea</taxon>
        <taxon>Rhabditida</taxon>
        <taxon>Rhabditina</taxon>
        <taxon>Rhabditomorpha</taxon>
        <taxon>Rhabditoidea</taxon>
        <taxon>Rhabditidae</taxon>
        <taxon>Peloderinae</taxon>
        <taxon>Caenorhabditis</taxon>
    </lineage>
</organism>
<comment type="caution">
    <text evidence="1">The sequence shown here is derived from an EMBL/GenBank/DDBJ whole genome shotgun (WGS) entry which is preliminary data.</text>
</comment>
<gene>
    <name evidence="1" type="ORF">GCK72_016146</name>
</gene>
<protein>
    <submittedName>
        <fullName evidence="1">Uncharacterized protein</fullName>
    </submittedName>
</protein>